<keyword evidence="2" id="KW-1185">Reference proteome</keyword>
<dbReference type="EMBL" id="ML208438">
    <property type="protein sequence ID" value="TFK65395.1"/>
    <property type="molecule type" value="Genomic_DNA"/>
</dbReference>
<evidence type="ECO:0000313" key="1">
    <source>
        <dbReference type="EMBL" id="TFK65395.1"/>
    </source>
</evidence>
<sequence length="275" mass="30991">MSGIPAISVLRLHLGLVNEEEKWAYFRASVTKVVNDTMDTSRTALPPALQVDNLDKAMEQVFRRHAQYFPRSSRDDDGRQLRRYILERFHGIRRLSTIQVAKQQKKTRKSQRQPQSRQAKPSGPNVDNRQAPTLVIPPRQRNDNAQGRYKKAAPNPPATRNRNQHQLPADDLLNFLTQECDLPLPQLYPYLKDRGHTMQNILAMSKMEFELIQATLRQLASESLATSSNNRSGPGSTSCGGGLSGGPGLRIANRDGEVTLAQWDLLAAYIYRLGH</sequence>
<evidence type="ECO:0000313" key="2">
    <source>
        <dbReference type="Proteomes" id="UP000308600"/>
    </source>
</evidence>
<gene>
    <name evidence="1" type="ORF">BDN72DRAFT_900729</name>
</gene>
<dbReference type="Proteomes" id="UP000308600">
    <property type="component" value="Unassembled WGS sequence"/>
</dbReference>
<proteinExistence type="predicted"/>
<accession>A0ACD3AI17</accession>
<name>A0ACD3AI17_9AGAR</name>
<organism evidence="1 2">
    <name type="scientific">Pluteus cervinus</name>
    <dbReference type="NCBI Taxonomy" id="181527"/>
    <lineage>
        <taxon>Eukaryota</taxon>
        <taxon>Fungi</taxon>
        <taxon>Dikarya</taxon>
        <taxon>Basidiomycota</taxon>
        <taxon>Agaricomycotina</taxon>
        <taxon>Agaricomycetes</taxon>
        <taxon>Agaricomycetidae</taxon>
        <taxon>Agaricales</taxon>
        <taxon>Pluteineae</taxon>
        <taxon>Pluteaceae</taxon>
        <taxon>Pluteus</taxon>
    </lineage>
</organism>
<protein>
    <submittedName>
        <fullName evidence="1">Uncharacterized protein</fullName>
    </submittedName>
</protein>
<reference evidence="1 2" key="1">
    <citation type="journal article" date="2019" name="Nat. Ecol. Evol.">
        <title>Megaphylogeny resolves global patterns of mushroom evolution.</title>
        <authorList>
            <person name="Varga T."/>
            <person name="Krizsan K."/>
            <person name="Foldi C."/>
            <person name="Dima B."/>
            <person name="Sanchez-Garcia M."/>
            <person name="Sanchez-Ramirez S."/>
            <person name="Szollosi G.J."/>
            <person name="Szarkandi J.G."/>
            <person name="Papp V."/>
            <person name="Albert L."/>
            <person name="Andreopoulos W."/>
            <person name="Angelini C."/>
            <person name="Antonin V."/>
            <person name="Barry K.W."/>
            <person name="Bougher N.L."/>
            <person name="Buchanan P."/>
            <person name="Buyck B."/>
            <person name="Bense V."/>
            <person name="Catcheside P."/>
            <person name="Chovatia M."/>
            <person name="Cooper J."/>
            <person name="Damon W."/>
            <person name="Desjardin D."/>
            <person name="Finy P."/>
            <person name="Geml J."/>
            <person name="Haridas S."/>
            <person name="Hughes K."/>
            <person name="Justo A."/>
            <person name="Karasinski D."/>
            <person name="Kautmanova I."/>
            <person name="Kiss B."/>
            <person name="Kocsube S."/>
            <person name="Kotiranta H."/>
            <person name="LaButti K.M."/>
            <person name="Lechner B.E."/>
            <person name="Liimatainen K."/>
            <person name="Lipzen A."/>
            <person name="Lukacs Z."/>
            <person name="Mihaltcheva S."/>
            <person name="Morgado L.N."/>
            <person name="Niskanen T."/>
            <person name="Noordeloos M.E."/>
            <person name="Ohm R.A."/>
            <person name="Ortiz-Santana B."/>
            <person name="Ovrebo C."/>
            <person name="Racz N."/>
            <person name="Riley R."/>
            <person name="Savchenko A."/>
            <person name="Shiryaev A."/>
            <person name="Soop K."/>
            <person name="Spirin V."/>
            <person name="Szebenyi C."/>
            <person name="Tomsovsky M."/>
            <person name="Tulloss R.E."/>
            <person name="Uehling J."/>
            <person name="Grigoriev I.V."/>
            <person name="Vagvolgyi C."/>
            <person name="Papp T."/>
            <person name="Martin F.M."/>
            <person name="Miettinen O."/>
            <person name="Hibbett D.S."/>
            <person name="Nagy L.G."/>
        </authorList>
    </citation>
    <scope>NUCLEOTIDE SEQUENCE [LARGE SCALE GENOMIC DNA]</scope>
    <source>
        <strain evidence="1 2">NL-1719</strain>
    </source>
</reference>